<dbReference type="Proteomes" id="UP000186469">
    <property type="component" value="Unassembled WGS sequence"/>
</dbReference>
<dbReference type="OrthoDB" id="7059709at2"/>
<keyword evidence="3" id="KW-1185">Reference proteome</keyword>
<gene>
    <name evidence="2" type="ORF">SAMN02745728_00519</name>
</gene>
<evidence type="ECO:0000313" key="2">
    <source>
        <dbReference type="EMBL" id="SHN54305.1"/>
    </source>
</evidence>
<dbReference type="EMBL" id="FRDI01000003">
    <property type="protein sequence ID" value="SHN54305.1"/>
    <property type="molecule type" value="Genomic_DNA"/>
</dbReference>
<name>A0A1M7S7F8_9BACT</name>
<dbReference type="AlphaFoldDB" id="A0A1M7S7F8"/>
<sequence>MRRFIKFFVLSLLINLIITTQAFAFDPYFGFRPGQQNFEEIRKDLRERGATFSDNISYQDYNTLRSIQILRHAKFSLEGSLRFATLDFDPNGYLYKVTISWKDDGTLFKKWKEILNTTPYFDIQDCKTQGFADQCFWQNKQTDFSLLNDPVGFGENRNTTLTFTYSPALIIVDKERKRIDKEVEKAKIIEKFNRFKQ</sequence>
<keyword evidence="1" id="KW-0732">Signal</keyword>
<protein>
    <submittedName>
        <fullName evidence="2">Uncharacterized protein</fullName>
    </submittedName>
</protein>
<feature type="chain" id="PRO_5013291784" evidence="1">
    <location>
        <begin position="25"/>
        <end position="197"/>
    </location>
</feature>
<proteinExistence type="predicted"/>
<reference evidence="2 3" key="1">
    <citation type="submission" date="2016-12" db="EMBL/GenBank/DDBJ databases">
        <authorList>
            <person name="Song W.-J."/>
            <person name="Kurnit D.M."/>
        </authorList>
    </citation>
    <scope>NUCLEOTIDE SEQUENCE [LARGE SCALE GENOMIC DNA]</scope>
    <source>
        <strain evidence="2 3">DSM 11393</strain>
    </source>
</reference>
<evidence type="ECO:0000313" key="3">
    <source>
        <dbReference type="Proteomes" id="UP000186469"/>
    </source>
</evidence>
<organism evidence="2 3">
    <name type="scientific">Desulfovibrio litoralis DSM 11393</name>
    <dbReference type="NCBI Taxonomy" id="1121455"/>
    <lineage>
        <taxon>Bacteria</taxon>
        <taxon>Pseudomonadati</taxon>
        <taxon>Thermodesulfobacteriota</taxon>
        <taxon>Desulfovibrionia</taxon>
        <taxon>Desulfovibrionales</taxon>
        <taxon>Desulfovibrionaceae</taxon>
        <taxon>Desulfovibrio</taxon>
    </lineage>
</organism>
<accession>A0A1M7S7F8</accession>
<evidence type="ECO:0000256" key="1">
    <source>
        <dbReference type="SAM" id="SignalP"/>
    </source>
</evidence>
<dbReference type="RefSeq" id="WP_072696226.1">
    <property type="nucleotide sequence ID" value="NZ_FRDI01000003.1"/>
</dbReference>
<dbReference type="STRING" id="1121455.SAMN02745728_00519"/>
<feature type="signal peptide" evidence="1">
    <location>
        <begin position="1"/>
        <end position="24"/>
    </location>
</feature>